<evidence type="ECO:0000256" key="1">
    <source>
        <dbReference type="SAM" id="MobiDB-lite"/>
    </source>
</evidence>
<accession>Q5VN24</accession>
<name>Q5VN24_ORYSJ</name>
<dbReference type="Proteomes" id="UP000000763">
    <property type="component" value="Chromosome 6"/>
</dbReference>
<feature type="compositionally biased region" description="Basic and acidic residues" evidence="1">
    <location>
        <begin position="73"/>
        <end position="82"/>
    </location>
</feature>
<evidence type="ECO:0000313" key="2">
    <source>
        <dbReference type="EMBL" id="BAD69151.1"/>
    </source>
</evidence>
<gene>
    <name evidence="2" type="primary">OSJNBa0015G09.30</name>
</gene>
<feature type="compositionally biased region" description="Basic residues" evidence="1">
    <location>
        <begin position="185"/>
        <end position="201"/>
    </location>
</feature>
<feature type="region of interest" description="Disordered" evidence="1">
    <location>
        <begin position="45"/>
        <end position="230"/>
    </location>
</feature>
<proteinExistence type="predicted"/>
<organism evidence="2 3">
    <name type="scientific">Oryza sativa subsp. japonica</name>
    <name type="common">Rice</name>
    <dbReference type="NCBI Taxonomy" id="39947"/>
    <lineage>
        <taxon>Eukaryota</taxon>
        <taxon>Viridiplantae</taxon>
        <taxon>Streptophyta</taxon>
        <taxon>Embryophyta</taxon>
        <taxon>Tracheophyta</taxon>
        <taxon>Spermatophyta</taxon>
        <taxon>Magnoliopsida</taxon>
        <taxon>Liliopsida</taxon>
        <taxon>Poales</taxon>
        <taxon>Poaceae</taxon>
        <taxon>BOP clade</taxon>
        <taxon>Oryzoideae</taxon>
        <taxon>Oryzeae</taxon>
        <taxon>Oryzinae</taxon>
        <taxon>Oryza</taxon>
        <taxon>Oryza sativa</taxon>
    </lineage>
</organism>
<feature type="compositionally biased region" description="Basic residues" evidence="1">
    <location>
        <begin position="55"/>
        <end position="72"/>
    </location>
</feature>
<sequence>MEADPVCQPRRVADKRTPLDITRAAHVETTRLPSGHTNTVTTRIHERLPTPVHGYRGRQPHNGHGVTPKRRGRGSERRDPYHHATRRGTTTSNGCSGDGSGTTEANDEGTTSAAILARRRDTAGAGLDDAEPRTRTTTGLHRRGGEAKGHLAAAMPEEETATADAPARRHKRLGRYSGGNATGRRGGRTSGSHRTKRRAGRGRGGGCDSEDGDSTTCQCTGEEGEAAGGG</sequence>
<reference evidence="3" key="2">
    <citation type="journal article" date="2008" name="Nucleic Acids Res.">
        <title>The rice annotation project database (RAP-DB): 2008 update.</title>
        <authorList>
            <consortium name="The rice annotation project (RAP)"/>
        </authorList>
    </citation>
    <scope>GENOME REANNOTATION</scope>
    <source>
        <strain evidence="3">cv. Nipponbare</strain>
    </source>
</reference>
<dbReference type="AlphaFoldDB" id="Q5VN24"/>
<evidence type="ECO:0000313" key="3">
    <source>
        <dbReference type="Proteomes" id="UP000000763"/>
    </source>
</evidence>
<protein>
    <submittedName>
        <fullName evidence="2">Pr1-like protein</fullName>
    </submittedName>
</protein>
<dbReference type="EMBL" id="AP005763">
    <property type="protein sequence ID" value="BAD69151.1"/>
    <property type="molecule type" value="Genomic_DNA"/>
</dbReference>
<reference evidence="3" key="1">
    <citation type="journal article" date="2005" name="Nature">
        <title>The map-based sequence of the rice genome.</title>
        <authorList>
            <consortium name="International rice genome sequencing project (IRGSP)"/>
            <person name="Matsumoto T."/>
            <person name="Wu J."/>
            <person name="Kanamori H."/>
            <person name="Katayose Y."/>
            <person name="Fujisawa M."/>
            <person name="Namiki N."/>
            <person name="Mizuno H."/>
            <person name="Yamamoto K."/>
            <person name="Antonio B.A."/>
            <person name="Baba T."/>
            <person name="Sakata K."/>
            <person name="Nagamura Y."/>
            <person name="Aoki H."/>
            <person name="Arikawa K."/>
            <person name="Arita K."/>
            <person name="Bito T."/>
            <person name="Chiden Y."/>
            <person name="Fujitsuka N."/>
            <person name="Fukunaka R."/>
            <person name="Hamada M."/>
            <person name="Harada C."/>
            <person name="Hayashi A."/>
            <person name="Hijishita S."/>
            <person name="Honda M."/>
            <person name="Hosokawa S."/>
            <person name="Ichikawa Y."/>
            <person name="Idonuma A."/>
            <person name="Iijima M."/>
            <person name="Ikeda M."/>
            <person name="Ikeno M."/>
            <person name="Ito K."/>
            <person name="Ito S."/>
            <person name="Ito T."/>
            <person name="Ito Y."/>
            <person name="Ito Y."/>
            <person name="Iwabuchi A."/>
            <person name="Kamiya K."/>
            <person name="Karasawa W."/>
            <person name="Kurita K."/>
            <person name="Katagiri S."/>
            <person name="Kikuta A."/>
            <person name="Kobayashi H."/>
            <person name="Kobayashi N."/>
            <person name="Machita K."/>
            <person name="Maehara T."/>
            <person name="Masukawa M."/>
            <person name="Mizubayashi T."/>
            <person name="Mukai Y."/>
            <person name="Nagasaki H."/>
            <person name="Nagata Y."/>
            <person name="Naito S."/>
            <person name="Nakashima M."/>
            <person name="Nakama Y."/>
            <person name="Nakamichi Y."/>
            <person name="Nakamura M."/>
            <person name="Meguro A."/>
            <person name="Negishi M."/>
            <person name="Ohta I."/>
            <person name="Ohta T."/>
            <person name="Okamoto M."/>
            <person name="Ono N."/>
            <person name="Saji S."/>
            <person name="Sakaguchi M."/>
            <person name="Sakai K."/>
            <person name="Shibata M."/>
            <person name="Shimokawa T."/>
            <person name="Song J."/>
            <person name="Takazaki Y."/>
            <person name="Terasawa K."/>
            <person name="Tsugane M."/>
            <person name="Tsuji K."/>
            <person name="Ueda S."/>
            <person name="Waki K."/>
            <person name="Yamagata H."/>
            <person name="Yamamoto M."/>
            <person name="Yamamoto S."/>
            <person name="Yamane H."/>
            <person name="Yoshiki S."/>
            <person name="Yoshihara R."/>
            <person name="Yukawa K."/>
            <person name="Zhong H."/>
            <person name="Yano M."/>
            <person name="Yuan Q."/>
            <person name="Ouyang S."/>
            <person name="Liu J."/>
            <person name="Jones K.M."/>
            <person name="Gansberger K."/>
            <person name="Moffat K."/>
            <person name="Hill J."/>
            <person name="Bera J."/>
            <person name="Fadrosh D."/>
            <person name="Jin S."/>
            <person name="Johri S."/>
            <person name="Kim M."/>
            <person name="Overton L."/>
            <person name="Reardon M."/>
            <person name="Tsitrin T."/>
            <person name="Vuong H."/>
            <person name="Weaver B."/>
            <person name="Ciecko A."/>
            <person name="Tallon L."/>
            <person name="Jackson J."/>
            <person name="Pai G."/>
            <person name="Aken S.V."/>
            <person name="Utterback T."/>
            <person name="Reidmuller S."/>
            <person name="Feldblyum T."/>
            <person name="Hsiao J."/>
            <person name="Zismann V."/>
            <person name="Iobst S."/>
            <person name="de Vazeille A.R."/>
            <person name="Buell C.R."/>
            <person name="Ying K."/>
            <person name="Li Y."/>
            <person name="Lu T."/>
            <person name="Huang Y."/>
            <person name="Zhao Q."/>
            <person name="Feng Q."/>
            <person name="Zhang L."/>
            <person name="Zhu J."/>
            <person name="Weng Q."/>
            <person name="Mu J."/>
            <person name="Lu Y."/>
            <person name="Fan D."/>
            <person name="Liu Y."/>
            <person name="Guan J."/>
            <person name="Zhang Y."/>
            <person name="Yu S."/>
            <person name="Liu X."/>
            <person name="Zhang Y."/>
            <person name="Hong G."/>
            <person name="Han B."/>
            <person name="Choisne N."/>
            <person name="Demange N."/>
            <person name="Orjeda G."/>
            <person name="Samain S."/>
            <person name="Cattolico L."/>
            <person name="Pelletier E."/>
            <person name="Couloux A."/>
            <person name="Segurens B."/>
            <person name="Wincker P."/>
            <person name="D'Hont A."/>
            <person name="Scarpelli C."/>
            <person name="Weissenbach J."/>
            <person name="Salanoubat M."/>
            <person name="Quetier F."/>
            <person name="Yu Y."/>
            <person name="Kim H.R."/>
            <person name="Rambo T."/>
            <person name="Currie J."/>
            <person name="Collura K."/>
            <person name="Luo M."/>
            <person name="Yang T."/>
            <person name="Ammiraju J.S.S."/>
            <person name="Engler F."/>
            <person name="Soderlund C."/>
            <person name="Wing R.A."/>
            <person name="Palmer L.E."/>
            <person name="de la Bastide M."/>
            <person name="Spiegel L."/>
            <person name="Nascimento L."/>
            <person name="Zutavern T."/>
            <person name="O'Shaughnessy A."/>
            <person name="Dike S."/>
            <person name="Dedhia N."/>
            <person name="Preston R."/>
            <person name="Balija V."/>
            <person name="McCombie W.R."/>
            <person name="Chow T."/>
            <person name="Chen H."/>
            <person name="Chung M."/>
            <person name="Chen C."/>
            <person name="Shaw J."/>
            <person name="Wu H."/>
            <person name="Hsiao K."/>
            <person name="Chao Y."/>
            <person name="Chu M."/>
            <person name="Cheng C."/>
            <person name="Hour A."/>
            <person name="Lee P."/>
            <person name="Lin S."/>
            <person name="Lin Y."/>
            <person name="Liou J."/>
            <person name="Liu S."/>
            <person name="Hsing Y."/>
            <person name="Raghuvanshi S."/>
            <person name="Mohanty A."/>
            <person name="Bharti A.K."/>
            <person name="Gaur A."/>
            <person name="Gupta V."/>
            <person name="Kumar D."/>
            <person name="Ravi V."/>
            <person name="Vij S."/>
            <person name="Kapur A."/>
            <person name="Khurana P."/>
            <person name="Khurana P."/>
            <person name="Khurana J.P."/>
            <person name="Tyagi A.K."/>
            <person name="Gaikwad K."/>
            <person name="Singh A."/>
            <person name="Dalal V."/>
            <person name="Srivastava S."/>
            <person name="Dixit A."/>
            <person name="Pal A.K."/>
            <person name="Ghazi I.A."/>
            <person name="Yadav M."/>
            <person name="Pandit A."/>
            <person name="Bhargava A."/>
            <person name="Sureshbabu K."/>
            <person name="Batra K."/>
            <person name="Sharma T.R."/>
            <person name="Mohapatra T."/>
            <person name="Singh N.K."/>
            <person name="Messing J."/>
            <person name="Nelson A.B."/>
            <person name="Fuks G."/>
            <person name="Kavchok S."/>
            <person name="Keizer G."/>
            <person name="Linton E."/>
            <person name="Llaca V."/>
            <person name="Song R."/>
            <person name="Tanyolac B."/>
            <person name="Young S."/>
            <person name="Ho-Il K."/>
            <person name="Hahn J.H."/>
            <person name="Sangsakoo G."/>
            <person name="Vanavichit A."/>
            <person name="de Mattos Luiz.A.T."/>
            <person name="Zimmer P.D."/>
            <person name="Malone G."/>
            <person name="Dellagostin O."/>
            <person name="de Oliveira A.C."/>
            <person name="Bevan M."/>
            <person name="Bancroft I."/>
            <person name="Minx P."/>
            <person name="Cordum H."/>
            <person name="Wilson R."/>
            <person name="Cheng Z."/>
            <person name="Jin W."/>
            <person name="Jiang J."/>
            <person name="Leong S.A."/>
            <person name="Iwama H."/>
            <person name="Gojobori T."/>
            <person name="Itoh T."/>
            <person name="Niimura Y."/>
            <person name="Fujii Y."/>
            <person name="Habara T."/>
            <person name="Sakai H."/>
            <person name="Sato Y."/>
            <person name="Wilson G."/>
            <person name="Kumar K."/>
            <person name="McCouch S."/>
            <person name="Juretic N."/>
            <person name="Hoen D."/>
            <person name="Wright S."/>
            <person name="Bruskiewich R."/>
            <person name="Bureau T."/>
            <person name="Miyao A."/>
            <person name="Hirochika H."/>
            <person name="Nishikawa T."/>
            <person name="Kadowaki K."/>
            <person name="Sugiura M."/>
            <person name="Burr B."/>
            <person name="Sasaki T."/>
        </authorList>
    </citation>
    <scope>NUCLEOTIDE SEQUENCE [LARGE SCALE GENOMIC DNA]</scope>
    <source>
        <strain evidence="3">cv. Nipponbare</strain>
    </source>
</reference>
<feature type="compositionally biased region" description="Polar residues" evidence="1">
    <location>
        <begin position="87"/>
        <end position="113"/>
    </location>
</feature>